<feature type="region of interest" description="Disordered" evidence="1">
    <location>
        <begin position="1"/>
        <end position="25"/>
    </location>
</feature>
<evidence type="ECO:0000313" key="3">
    <source>
        <dbReference type="Proteomes" id="UP001151760"/>
    </source>
</evidence>
<accession>A0ABQ5B6Y8</accession>
<organism evidence="2 3">
    <name type="scientific">Tanacetum coccineum</name>
    <dbReference type="NCBI Taxonomy" id="301880"/>
    <lineage>
        <taxon>Eukaryota</taxon>
        <taxon>Viridiplantae</taxon>
        <taxon>Streptophyta</taxon>
        <taxon>Embryophyta</taxon>
        <taxon>Tracheophyta</taxon>
        <taxon>Spermatophyta</taxon>
        <taxon>Magnoliopsida</taxon>
        <taxon>eudicotyledons</taxon>
        <taxon>Gunneridae</taxon>
        <taxon>Pentapetalae</taxon>
        <taxon>asterids</taxon>
        <taxon>campanulids</taxon>
        <taxon>Asterales</taxon>
        <taxon>Asteraceae</taxon>
        <taxon>Asteroideae</taxon>
        <taxon>Anthemideae</taxon>
        <taxon>Anthemidinae</taxon>
        <taxon>Tanacetum</taxon>
    </lineage>
</organism>
<dbReference type="Proteomes" id="UP001151760">
    <property type="component" value="Unassembled WGS sequence"/>
</dbReference>
<comment type="caution">
    <text evidence="2">The sequence shown here is derived from an EMBL/GenBank/DDBJ whole genome shotgun (WGS) entry which is preliminary data.</text>
</comment>
<reference evidence="2" key="1">
    <citation type="journal article" date="2022" name="Int. J. Mol. Sci.">
        <title>Draft Genome of Tanacetum Coccineum: Genomic Comparison of Closely Related Tanacetum-Family Plants.</title>
        <authorList>
            <person name="Yamashiro T."/>
            <person name="Shiraishi A."/>
            <person name="Nakayama K."/>
            <person name="Satake H."/>
        </authorList>
    </citation>
    <scope>NUCLEOTIDE SEQUENCE</scope>
</reference>
<name>A0ABQ5B6Y8_9ASTR</name>
<dbReference type="EMBL" id="BQNB010012998">
    <property type="protein sequence ID" value="GJT10580.1"/>
    <property type="molecule type" value="Genomic_DNA"/>
</dbReference>
<sequence>MFTDYTTKVDSEPPNGSNDDITNPYECDQTLNVGAGFKSDAHKQMMFEQNSSSLVLQSLMTSVHISSGLALQRQMASADNTSGPAPQRKESVLPGLKLGLLGLLQFRTRAKTPSFLNNYVPPSKRDYEILFQPLIDEYFNPPPCVVSPDPVAVAAPRPVDPAGSHLSTTIDQDVPSASTSPTNQEIQFQVTHQGVEEQIHGHQNA</sequence>
<protein>
    <submittedName>
        <fullName evidence="2">Uncharacterized protein</fullName>
    </submittedName>
</protein>
<evidence type="ECO:0000256" key="1">
    <source>
        <dbReference type="SAM" id="MobiDB-lite"/>
    </source>
</evidence>
<gene>
    <name evidence="2" type="ORF">Tco_0857622</name>
</gene>
<keyword evidence="3" id="KW-1185">Reference proteome</keyword>
<feature type="compositionally biased region" description="Polar residues" evidence="1">
    <location>
        <begin position="1"/>
        <end position="21"/>
    </location>
</feature>
<proteinExistence type="predicted"/>
<reference evidence="2" key="2">
    <citation type="submission" date="2022-01" db="EMBL/GenBank/DDBJ databases">
        <authorList>
            <person name="Yamashiro T."/>
            <person name="Shiraishi A."/>
            <person name="Satake H."/>
            <person name="Nakayama K."/>
        </authorList>
    </citation>
    <scope>NUCLEOTIDE SEQUENCE</scope>
</reference>
<evidence type="ECO:0000313" key="2">
    <source>
        <dbReference type="EMBL" id="GJT10580.1"/>
    </source>
</evidence>